<evidence type="ECO:0000313" key="2">
    <source>
        <dbReference type="EMBL" id="QIE58777.1"/>
    </source>
</evidence>
<evidence type="ECO:0000259" key="1">
    <source>
        <dbReference type="PROSITE" id="PS51352"/>
    </source>
</evidence>
<dbReference type="PROSITE" id="PS51257">
    <property type="entry name" value="PROKAR_LIPOPROTEIN"/>
    <property type="match status" value="1"/>
</dbReference>
<feature type="domain" description="Thioredoxin" evidence="1">
    <location>
        <begin position="328"/>
        <end position="467"/>
    </location>
</feature>
<dbReference type="KEGG" id="mgel:G5B37_04135"/>
<keyword evidence="3" id="KW-1185">Reference proteome</keyword>
<name>A0A6G6GJS6_9FLAO</name>
<sequence>MIKKILILLVTILMVSCNDSKDVGHEFTTFGGEIVNPKGKTIIIFKDDAVVDTLTLSEDNTFQYTFKNPKAGLYSFQHNEFQMFYLEPGDSLRLRVNTMDFDESLHYSGRGSKENNLLMELFLQNEKDIKTLGAFYMLEPTQFQEKLDSLNKRNKSKYDAFIAKHKPSEGFKSVAQSNCKYNHYIKKELYTSVLNKNEERVATAVFPKNFYEYRENIDFNNSSLRTYYPYYRFLNIYFDNITYPSYAKEGGQNNRSFKHVYKKVALIDSLVPNDSLKHKLIVRNVRRYLLSAKNVENERKMVAFFKKHVDNPKAQEEIDALAEATMKLTPGQTLPNILLLNTGNATEGLHAILKKDAVLYFWSLESVKHFKDIHSKAAELASKYPEYQFVGINTDTHFKKWLKAVKASGYNQANEYQFEDIETAEKKLLLNSHNKALIITKTGEILESNTNLFNPKIEQQLLGFLNQ</sequence>
<dbReference type="AlphaFoldDB" id="A0A6G6GJS6"/>
<dbReference type="PROSITE" id="PS51352">
    <property type="entry name" value="THIOREDOXIN_2"/>
    <property type="match status" value="1"/>
</dbReference>
<evidence type="ECO:0000313" key="3">
    <source>
        <dbReference type="Proteomes" id="UP000505306"/>
    </source>
</evidence>
<proteinExistence type="predicted"/>
<dbReference type="Gene3D" id="3.40.30.10">
    <property type="entry name" value="Glutaredoxin"/>
    <property type="match status" value="1"/>
</dbReference>
<dbReference type="EMBL" id="CP049057">
    <property type="protein sequence ID" value="QIE58777.1"/>
    <property type="molecule type" value="Genomic_DNA"/>
</dbReference>
<organism evidence="2 3">
    <name type="scientific">Rasiella rasia</name>
    <dbReference type="NCBI Taxonomy" id="2744027"/>
    <lineage>
        <taxon>Bacteria</taxon>
        <taxon>Pseudomonadati</taxon>
        <taxon>Bacteroidota</taxon>
        <taxon>Flavobacteriia</taxon>
        <taxon>Flavobacteriales</taxon>
        <taxon>Flavobacteriaceae</taxon>
        <taxon>Rasiella</taxon>
    </lineage>
</organism>
<gene>
    <name evidence="2" type="ORF">G5B37_04135</name>
</gene>
<dbReference type="Proteomes" id="UP000505306">
    <property type="component" value="Chromosome"/>
</dbReference>
<reference evidence="2 3" key="1">
    <citation type="submission" date="2020-02" db="EMBL/GenBank/DDBJ databases">
        <title>Complete genome sequence of Flavobacteriaceae bacterium.</title>
        <authorList>
            <person name="Kim S.-J."/>
            <person name="Kim Y.-S."/>
            <person name="Kim K.-H."/>
        </authorList>
    </citation>
    <scope>NUCLEOTIDE SEQUENCE [LARGE SCALE GENOMIC DNA]</scope>
    <source>
        <strain evidence="2 3">RR4-40</strain>
    </source>
</reference>
<dbReference type="RefSeq" id="WP_164678805.1">
    <property type="nucleotide sequence ID" value="NZ_CP049057.1"/>
</dbReference>
<accession>A0A6G6GJS6</accession>
<protein>
    <recommendedName>
        <fullName evidence="1">Thioredoxin domain-containing protein</fullName>
    </recommendedName>
</protein>
<dbReference type="InterPro" id="IPR013766">
    <property type="entry name" value="Thioredoxin_domain"/>
</dbReference>